<dbReference type="InterPro" id="IPR036852">
    <property type="entry name" value="Peptidase_S8/S53_dom_sf"/>
</dbReference>
<reference evidence="2" key="1">
    <citation type="journal article" date="2019" name="bioRxiv">
        <title>The Genome of the Zebra Mussel, Dreissena polymorpha: A Resource for Invasive Species Research.</title>
        <authorList>
            <person name="McCartney M.A."/>
            <person name="Auch B."/>
            <person name="Kono T."/>
            <person name="Mallez S."/>
            <person name="Zhang Y."/>
            <person name="Obille A."/>
            <person name="Becker A."/>
            <person name="Abrahante J.E."/>
            <person name="Garbe J."/>
            <person name="Badalamenti J.P."/>
            <person name="Herman A."/>
            <person name="Mangelson H."/>
            <person name="Liachko I."/>
            <person name="Sullivan S."/>
            <person name="Sone E.D."/>
            <person name="Koren S."/>
            <person name="Silverstein K.A.T."/>
            <person name="Beckman K.B."/>
            <person name="Gohl D.M."/>
        </authorList>
    </citation>
    <scope>NUCLEOTIDE SEQUENCE</scope>
    <source>
        <strain evidence="2">Duluth1</strain>
        <tissue evidence="2">Whole animal</tissue>
    </source>
</reference>
<dbReference type="EMBL" id="JAIWYP010000008">
    <property type="protein sequence ID" value="KAH3790511.1"/>
    <property type="molecule type" value="Genomic_DNA"/>
</dbReference>
<feature type="domain" description="Peptidase S8/S53" evidence="1">
    <location>
        <begin position="257"/>
        <end position="314"/>
    </location>
</feature>
<evidence type="ECO:0000259" key="1">
    <source>
        <dbReference type="Pfam" id="PF00082"/>
    </source>
</evidence>
<dbReference type="Proteomes" id="UP000828390">
    <property type="component" value="Unassembled WGS sequence"/>
</dbReference>
<dbReference type="Gene3D" id="2.20.25.690">
    <property type="match status" value="1"/>
</dbReference>
<gene>
    <name evidence="2" type="ORF">DPMN_168713</name>
</gene>
<dbReference type="InterPro" id="IPR000209">
    <property type="entry name" value="Peptidase_S8/S53_dom"/>
</dbReference>
<dbReference type="GO" id="GO:0006508">
    <property type="term" value="P:proteolysis"/>
    <property type="evidence" value="ECO:0007669"/>
    <property type="project" value="InterPro"/>
</dbReference>
<reference evidence="2" key="2">
    <citation type="submission" date="2020-11" db="EMBL/GenBank/DDBJ databases">
        <authorList>
            <person name="McCartney M.A."/>
            <person name="Auch B."/>
            <person name="Kono T."/>
            <person name="Mallez S."/>
            <person name="Becker A."/>
            <person name="Gohl D.M."/>
            <person name="Silverstein K.A.T."/>
            <person name="Koren S."/>
            <person name="Bechman K.B."/>
            <person name="Herman A."/>
            <person name="Abrahante J.E."/>
            <person name="Garbe J."/>
        </authorList>
    </citation>
    <scope>NUCLEOTIDE SEQUENCE</scope>
    <source>
        <strain evidence="2">Duluth1</strain>
        <tissue evidence="2">Whole animal</tissue>
    </source>
</reference>
<protein>
    <recommendedName>
        <fullName evidence="1">Peptidase S8/S53 domain-containing protein</fullName>
    </recommendedName>
</protein>
<evidence type="ECO:0000313" key="3">
    <source>
        <dbReference type="Proteomes" id="UP000828390"/>
    </source>
</evidence>
<dbReference type="SUPFAM" id="SSF52743">
    <property type="entry name" value="Subtilisin-like"/>
    <property type="match status" value="1"/>
</dbReference>
<dbReference type="Pfam" id="PF00082">
    <property type="entry name" value="Peptidase_S8"/>
    <property type="match status" value="1"/>
</dbReference>
<dbReference type="GO" id="GO:0004252">
    <property type="term" value="F:serine-type endopeptidase activity"/>
    <property type="evidence" value="ECO:0007669"/>
    <property type="project" value="InterPro"/>
</dbReference>
<comment type="caution">
    <text evidence="2">The sequence shown here is derived from an EMBL/GenBank/DDBJ whole genome shotgun (WGS) entry which is preliminary data.</text>
</comment>
<proteinExistence type="predicted"/>
<dbReference type="Gene3D" id="3.40.50.200">
    <property type="entry name" value="Peptidase S8/S53 domain"/>
    <property type="match status" value="1"/>
</dbReference>
<accession>A0A9D4F5M9</accession>
<name>A0A9D4F5M9_DREPO</name>
<evidence type="ECO:0000313" key="2">
    <source>
        <dbReference type="EMBL" id="KAH3790511.1"/>
    </source>
</evidence>
<organism evidence="2 3">
    <name type="scientific">Dreissena polymorpha</name>
    <name type="common">Zebra mussel</name>
    <name type="synonym">Mytilus polymorpha</name>
    <dbReference type="NCBI Taxonomy" id="45954"/>
    <lineage>
        <taxon>Eukaryota</taxon>
        <taxon>Metazoa</taxon>
        <taxon>Spiralia</taxon>
        <taxon>Lophotrochozoa</taxon>
        <taxon>Mollusca</taxon>
        <taxon>Bivalvia</taxon>
        <taxon>Autobranchia</taxon>
        <taxon>Heteroconchia</taxon>
        <taxon>Euheterodonta</taxon>
        <taxon>Imparidentia</taxon>
        <taxon>Neoheterodontei</taxon>
        <taxon>Myida</taxon>
        <taxon>Dreissenoidea</taxon>
        <taxon>Dreissenidae</taxon>
        <taxon>Dreissena</taxon>
    </lineage>
</organism>
<dbReference type="AlphaFoldDB" id="A0A9D4F5M9"/>
<sequence length="322" mass="35540">MATKFGAPGLQAKIIDLIDASGSGDVDTSTVAEVKDGKDFSGGKLYPRLLRDRIVKEHREATWDASSRLAMAQASKALEDFDAAHAYPSQNVGQLWKNIGSAALAKLWKNIGWAALAELVIVLLKLERENLQAVLDVMTDLDKKYNDCGPVYDCVVFNDGETWWYAHYIPCFERSSFVAVPALTPVRRCWQATERRGSTGPFPSRRMENGSRYNFSLLSVFESITQLLQCFVIQYKFAQQVHGDESLLNHSSAHAPERNGVAPGAQIIGIKIGDTRLGSMETGTALVRAMIKVKEYGCDLVNYSYGEASHWSNSGYAGIEMS</sequence>
<keyword evidence="3" id="KW-1185">Reference proteome</keyword>